<dbReference type="eggNOG" id="ENOG502ZV8J">
    <property type="taxonomic scope" value="Bacteria"/>
</dbReference>
<name>A0A2C9EP98_PSEPH</name>
<dbReference type="HOGENOM" id="CLU_1757258_0_0_6"/>
<keyword evidence="2" id="KW-0449">Lipoprotein</keyword>
<dbReference type="AlphaFoldDB" id="A0A2C9EP98"/>
<dbReference type="EMBL" id="CP003190">
    <property type="protein sequence ID" value="AGL85496.1"/>
    <property type="molecule type" value="Genomic_DNA"/>
</dbReference>
<sequence>MSTLPRTAPLAATLTALALLGACSSVTREINPEPTITSAGILAFRDICLKSAPSFAGAETAARNHGISDLTDAGFAKMGMNEDQSLGVQIQANKECAITTPTQNDSSLTQQFLSVAGKFSSTPVAQSVPSKITLNGQTFILMHDRRGGEAYVMLKTQ</sequence>
<dbReference type="PROSITE" id="PS51257">
    <property type="entry name" value="PROKAR_LIPOPROTEIN"/>
    <property type="match status" value="1"/>
</dbReference>
<reference evidence="3" key="1">
    <citation type="journal article" date="2014" name="Genome Announc.">
        <title>Full-genome sequence of the plant growth-promoting bacterium Pseudomonas protegens CHA0.</title>
        <authorList>
            <person name="Jousset A."/>
            <person name="Schuldes J."/>
            <person name="Keel C."/>
            <person name="Maurhofer M."/>
            <person name="Daniel R."/>
            <person name="Scheu S."/>
            <person name="Thuermer A."/>
        </authorList>
    </citation>
    <scope>NUCLEOTIDE SEQUENCE [LARGE SCALE GENOMIC DNA]</scope>
    <source>
        <strain evidence="3">DSM 19095 / LMG 27888 / CFBP 6595 / CHA0</strain>
    </source>
</reference>
<gene>
    <name evidence="2" type="ORF">PFLCHA0_c37290</name>
</gene>
<accession>A0A2C9EP98</accession>
<evidence type="ECO:0000256" key="1">
    <source>
        <dbReference type="SAM" id="SignalP"/>
    </source>
</evidence>
<dbReference type="KEGG" id="pprc:PFLCHA0_c37290"/>
<dbReference type="Proteomes" id="UP000013940">
    <property type="component" value="Chromosome"/>
</dbReference>
<evidence type="ECO:0000313" key="2">
    <source>
        <dbReference type="EMBL" id="AGL85496.1"/>
    </source>
</evidence>
<dbReference type="RefSeq" id="WP_015636104.1">
    <property type="nucleotide sequence ID" value="NC_021237.1"/>
</dbReference>
<evidence type="ECO:0000313" key="3">
    <source>
        <dbReference type="Proteomes" id="UP000013940"/>
    </source>
</evidence>
<keyword evidence="1" id="KW-0732">Signal</keyword>
<feature type="signal peptide" evidence="1">
    <location>
        <begin position="1"/>
        <end position="28"/>
    </location>
</feature>
<feature type="chain" id="PRO_5012406445" evidence="1">
    <location>
        <begin position="29"/>
        <end position="157"/>
    </location>
</feature>
<organism evidence="2 3">
    <name type="scientific">Pseudomonas protegens (strain DSM 19095 / LMG 27888 / CFBP 6595 / CHA0)</name>
    <dbReference type="NCBI Taxonomy" id="1124983"/>
    <lineage>
        <taxon>Bacteria</taxon>
        <taxon>Pseudomonadati</taxon>
        <taxon>Pseudomonadota</taxon>
        <taxon>Gammaproteobacteria</taxon>
        <taxon>Pseudomonadales</taxon>
        <taxon>Pseudomonadaceae</taxon>
        <taxon>Pseudomonas</taxon>
    </lineage>
</organism>
<dbReference type="GeneID" id="57476715"/>
<proteinExistence type="predicted"/>
<protein>
    <submittedName>
        <fullName evidence="2">Putative lipoprotein</fullName>
    </submittedName>
</protein>